<dbReference type="RefSeq" id="WP_193736006.1">
    <property type="nucleotide sequence ID" value="NZ_CP063304.1"/>
</dbReference>
<keyword evidence="5 7" id="KW-0443">Lipid metabolism</keyword>
<dbReference type="SUPFAM" id="SSF69593">
    <property type="entry name" value="Glycerol-3-phosphate (1)-acyltransferase"/>
    <property type="match status" value="1"/>
</dbReference>
<name>A0A7M2RH69_9FIRM</name>
<dbReference type="SMART" id="SM00563">
    <property type="entry name" value="PlsC"/>
    <property type="match status" value="1"/>
</dbReference>
<evidence type="ECO:0000256" key="4">
    <source>
        <dbReference type="ARBA" id="ARBA00022679"/>
    </source>
</evidence>
<reference evidence="9 10" key="1">
    <citation type="submission" date="2020-10" db="EMBL/GenBank/DDBJ databases">
        <title>Blautia liquoris sp.nov., isolated from the mud in a fermentation cellar used for the production of Chinese strong-flavoured liquor.</title>
        <authorList>
            <person name="Lu L."/>
        </authorList>
    </citation>
    <scope>NUCLEOTIDE SEQUENCE [LARGE SCALE GENOMIC DNA]</scope>
    <source>
        <strain evidence="9 10">LZLJ-3</strain>
    </source>
</reference>
<organism evidence="9 10">
    <name type="scientific">Blautia liquoris</name>
    <dbReference type="NCBI Taxonomy" id="2779518"/>
    <lineage>
        <taxon>Bacteria</taxon>
        <taxon>Bacillati</taxon>
        <taxon>Bacillota</taxon>
        <taxon>Clostridia</taxon>
        <taxon>Lachnospirales</taxon>
        <taxon>Lachnospiraceae</taxon>
        <taxon>Blautia</taxon>
    </lineage>
</organism>
<evidence type="ECO:0000256" key="3">
    <source>
        <dbReference type="ARBA" id="ARBA00022516"/>
    </source>
</evidence>
<evidence type="ECO:0000256" key="5">
    <source>
        <dbReference type="ARBA" id="ARBA00023098"/>
    </source>
</evidence>
<dbReference type="EMBL" id="CP063304">
    <property type="protein sequence ID" value="QOV19686.1"/>
    <property type="molecule type" value="Genomic_DNA"/>
</dbReference>
<feature type="domain" description="Phospholipid/glycerol acyltransferase" evidence="8">
    <location>
        <begin position="73"/>
        <end position="190"/>
    </location>
</feature>
<comment type="pathway">
    <text evidence="1">Lipid metabolism.</text>
</comment>
<dbReference type="PANTHER" id="PTHR10434:SF64">
    <property type="entry name" value="1-ACYL-SN-GLYCEROL-3-PHOSPHATE ACYLTRANSFERASE-RELATED"/>
    <property type="match status" value="1"/>
</dbReference>
<dbReference type="EC" id="2.3.1.51" evidence="7"/>
<keyword evidence="4 7" id="KW-0808">Transferase</keyword>
<evidence type="ECO:0000259" key="8">
    <source>
        <dbReference type="SMART" id="SM00563"/>
    </source>
</evidence>
<evidence type="ECO:0000256" key="7">
    <source>
        <dbReference type="RuleBase" id="RU361267"/>
    </source>
</evidence>
<dbReference type="InterPro" id="IPR004552">
    <property type="entry name" value="AGP_acyltrans"/>
</dbReference>
<dbReference type="CDD" id="cd07989">
    <property type="entry name" value="LPLAT_AGPAT-like"/>
    <property type="match status" value="1"/>
</dbReference>
<evidence type="ECO:0000313" key="10">
    <source>
        <dbReference type="Proteomes" id="UP000593601"/>
    </source>
</evidence>
<keyword evidence="6 7" id="KW-0012">Acyltransferase</keyword>
<dbReference type="Pfam" id="PF01553">
    <property type="entry name" value="Acyltransferase"/>
    <property type="match status" value="1"/>
</dbReference>
<evidence type="ECO:0000313" key="9">
    <source>
        <dbReference type="EMBL" id="QOV19686.1"/>
    </source>
</evidence>
<dbReference type="AlphaFoldDB" id="A0A7M2RH69"/>
<dbReference type="Proteomes" id="UP000593601">
    <property type="component" value="Chromosome"/>
</dbReference>
<evidence type="ECO:0000256" key="6">
    <source>
        <dbReference type="ARBA" id="ARBA00023315"/>
    </source>
</evidence>
<evidence type="ECO:0000256" key="2">
    <source>
        <dbReference type="ARBA" id="ARBA00008655"/>
    </source>
</evidence>
<accession>A0A7M2RH69</accession>
<dbReference type="NCBIfam" id="TIGR00530">
    <property type="entry name" value="AGP_acyltrn"/>
    <property type="match status" value="1"/>
</dbReference>
<keyword evidence="10" id="KW-1185">Reference proteome</keyword>
<evidence type="ECO:0000256" key="1">
    <source>
        <dbReference type="ARBA" id="ARBA00005189"/>
    </source>
</evidence>
<dbReference type="PANTHER" id="PTHR10434">
    <property type="entry name" value="1-ACYL-SN-GLYCEROL-3-PHOSPHATE ACYLTRANSFERASE"/>
    <property type="match status" value="1"/>
</dbReference>
<dbReference type="GO" id="GO:0003841">
    <property type="term" value="F:1-acylglycerol-3-phosphate O-acyltransferase activity"/>
    <property type="evidence" value="ECO:0007669"/>
    <property type="project" value="UniProtKB-UniRule"/>
</dbReference>
<protein>
    <recommendedName>
        <fullName evidence="7">1-acyl-sn-glycerol-3-phosphate acyltransferase</fullName>
        <ecNumber evidence="7">2.3.1.51</ecNumber>
    </recommendedName>
</protein>
<comment type="domain">
    <text evidence="7">The HXXXXD motif is essential for acyltransferase activity and may constitute the binding site for the phosphate moiety of the glycerol-3-phosphate.</text>
</comment>
<dbReference type="GO" id="GO:0016020">
    <property type="term" value="C:membrane"/>
    <property type="evidence" value="ECO:0007669"/>
    <property type="project" value="InterPro"/>
</dbReference>
<sequence>MLRLILVLFFAVAYLILTIPVLAVEWLIGKFNPHVKDITSLRMVQWIFKVILWGAGVKLDVIGEDNVPKDQAVLYIGNHRSNFDPIITYSRCPGLTGYVAKKEMKKIPLLCTWMKYLHCHFLDRKDLRQGLKMILSCIEDINNGISICIFPEGTRSKQETETPLLPFHEGSFKIAQKTNCPIIPMALTGTNRILETQFPKIKSTHVILEYGKPIIPSELSPEERKHLGGYTGKVIEEMLEKNRSLL</sequence>
<dbReference type="KEGG" id="bliq:INP51_01530"/>
<keyword evidence="3 7" id="KW-0444">Lipid biosynthesis</keyword>
<gene>
    <name evidence="9" type="ORF">INP51_01530</name>
</gene>
<comment type="catalytic activity">
    <reaction evidence="7">
        <text>a 1-acyl-sn-glycero-3-phosphate + an acyl-CoA = a 1,2-diacyl-sn-glycero-3-phosphate + CoA</text>
        <dbReference type="Rhea" id="RHEA:19709"/>
        <dbReference type="ChEBI" id="CHEBI:57287"/>
        <dbReference type="ChEBI" id="CHEBI:57970"/>
        <dbReference type="ChEBI" id="CHEBI:58342"/>
        <dbReference type="ChEBI" id="CHEBI:58608"/>
        <dbReference type="EC" id="2.3.1.51"/>
    </reaction>
</comment>
<comment type="similarity">
    <text evidence="2 7">Belongs to the 1-acyl-sn-glycerol-3-phosphate acyltransferase family.</text>
</comment>
<keyword evidence="7" id="KW-1208">Phospholipid metabolism</keyword>
<dbReference type="InterPro" id="IPR002123">
    <property type="entry name" value="Plipid/glycerol_acylTrfase"/>
</dbReference>
<dbReference type="GO" id="GO:0006654">
    <property type="term" value="P:phosphatidic acid biosynthetic process"/>
    <property type="evidence" value="ECO:0007669"/>
    <property type="project" value="TreeGrafter"/>
</dbReference>
<keyword evidence="7" id="KW-0594">Phospholipid biosynthesis</keyword>
<proteinExistence type="inferred from homology"/>